<keyword evidence="4" id="KW-1015">Disulfide bond</keyword>
<sequence>MFLLRKLESLLLRTQQTHNQLLTTSATMRLLPSYLRALLVVGVSSIVTPESNPLVTVKQGKLKGTTKNLLDGSTFYSFKGIPYAQPPIGKLRFKAPLSPKPWEGTYEAIEHGPLCPQVDITTGQPIEGSENCLFLNVYTKSLQPHAKIPVMVFIHGGAYMSGSGDTDTLGPEFLVQHDVILVTINYRLEVLGFLCLDTPEVPGNAGMKDQVAALRWVRQNIAQFGGDPDNVTIFGESAGSASVTHHMISPMSKGLFHKAIAQSGVCIEDWAITRDAKARAFRAGKYLGKDTNDVNELLEFLQGVPALDLANITFKTRTPDEKFRGLPMHFVPVVEKSFNNVEAFLDEEPVEKVLAKKLNKVPLMIGYMSHEGLLMLNDRLKKADVYNNNSHYLVPRDIAAKISEAKRKEFGERILRFYTGDKGMSAETAEGVVDMQTDINFAYNTHRFANFYSATNEPIYLYKFSFDTELNVVKLFASPPASTMKGACHADDLFYLFYNEINKDAYEQKDNLKKIVFDVTKLWADFAKTGNPTPDNSAVRWAPFTRTGKEYFNIDDPMTPGHSTEQNRVDFWNRLYCEAGAPCITKSTL</sequence>
<reference evidence="8 9" key="1">
    <citation type="submission" date="2024-06" db="EMBL/GenBank/DDBJ databases">
        <title>A chromosome-level genome assembly of beet webworm, Loxostege sticticalis.</title>
        <authorList>
            <person name="Zhang Y."/>
        </authorList>
    </citation>
    <scope>NUCLEOTIDE SEQUENCE [LARGE SCALE GENOMIC DNA]</scope>
    <source>
        <strain evidence="8">AQ026</strain>
        <tissue evidence="8">Whole body</tissue>
    </source>
</reference>
<gene>
    <name evidence="8" type="ORF">ABMA27_015645</name>
</gene>
<evidence type="ECO:0000256" key="2">
    <source>
        <dbReference type="ARBA" id="ARBA00022487"/>
    </source>
</evidence>
<dbReference type="SUPFAM" id="SSF53474">
    <property type="entry name" value="alpha/beta-Hydrolases"/>
    <property type="match status" value="1"/>
</dbReference>
<dbReference type="PROSITE" id="PS00122">
    <property type="entry name" value="CARBOXYLESTERASE_B_1"/>
    <property type="match status" value="1"/>
</dbReference>
<dbReference type="InterPro" id="IPR019826">
    <property type="entry name" value="Carboxylesterase_B_AS"/>
</dbReference>
<evidence type="ECO:0000256" key="5">
    <source>
        <dbReference type="ARBA" id="ARBA00023180"/>
    </source>
</evidence>
<dbReference type="InterPro" id="IPR002018">
    <property type="entry name" value="CarbesteraseB"/>
</dbReference>
<keyword evidence="3 6" id="KW-0378">Hydrolase</keyword>
<evidence type="ECO:0000313" key="9">
    <source>
        <dbReference type="Proteomes" id="UP001549920"/>
    </source>
</evidence>
<dbReference type="Gene3D" id="3.40.50.1820">
    <property type="entry name" value="alpha/beta hydrolase"/>
    <property type="match status" value="1"/>
</dbReference>
<evidence type="ECO:0000256" key="3">
    <source>
        <dbReference type="ARBA" id="ARBA00022801"/>
    </source>
</evidence>
<keyword evidence="5" id="KW-0325">Glycoprotein</keyword>
<feature type="domain" description="Carboxylesterase type B" evidence="7">
    <location>
        <begin position="52"/>
        <end position="572"/>
    </location>
</feature>
<evidence type="ECO:0000256" key="1">
    <source>
        <dbReference type="ARBA" id="ARBA00005964"/>
    </source>
</evidence>
<evidence type="ECO:0000256" key="6">
    <source>
        <dbReference type="RuleBase" id="RU361235"/>
    </source>
</evidence>
<evidence type="ECO:0000313" key="8">
    <source>
        <dbReference type="EMBL" id="KAL0892547.1"/>
    </source>
</evidence>
<dbReference type="EC" id="3.1.1.-" evidence="6"/>
<comment type="caution">
    <text evidence="8">The sequence shown here is derived from an EMBL/GenBank/DDBJ whole genome shotgun (WGS) entry which is preliminary data.</text>
</comment>
<dbReference type="CDD" id="cd00312">
    <property type="entry name" value="Esterase_lipase"/>
    <property type="match status" value="1"/>
</dbReference>
<dbReference type="PANTHER" id="PTHR11559">
    <property type="entry name" value="CARBOXYLESTERASE"/>
    <property type="match status" value="1"/>
</dbReference>
<dbReference type="Pfam" id="PF00135">
    <property type="entry name" value="COesterase"/>
    <property type="match status" value="1"/>
</dbReference>
<evidence type="ECO:0000259" key="7">
    <source>
        <dbReference type="Pfam" id="PF00135"/>
    </source>
</evidence>
<dbReference type="InterPro" id="IPR050309">
    <property type="entry name" value="Type-B_Carboxylest/Lipase"/>
</dbReference>
<proteinExistence type="inferred from homology"/>
<organism evidence="8 9">
    <name type="scientific">Loxostege sticticalis</name>
    <name type="common">Beet webworm moth</name>
    <dbReference type="NCBI Taxonomy" id="481309"/>
    <lineage>
        <taxon>Eukaryota</taxon>
        <taxon>Metazoa</taxon>
        <taxon>Ecdysozoa</taxon>
        <taxon>Arthropoda</taxon>
        <taxon>Hexapoda</taxon>
        <taxon>Insecta</taxon>
        <taxon>Pterygota</taxon>
        <taxon>Neoptera</taxon>
        <taxon>Endopterygota</taxon>
        <taxon>Lepidoptera</taxon>
        <taxon>Glossata</taxon>
        <taxon>Ditrysia</taxon>
        <taxon>Pyraloidea</taxon>
        <taxon>Crambidae</taxon>
        <taxon>Pyraustinae</taxon>
        <taxon>Loxostege</taxon>
    </lineage>
</organism>
<accession>A0ABR3I8F4</accession>
<evidence type="ECO:0000256" key="4">
    <source>
        <dbReference type="ARBA" id="ARBA00023157"/>
    </source>
</evidence>
<comment type="similarity">
    <text evidence="1 6">Belongs to the type-B carboxylesterase/lipase family.</text>
</comment>
<keyword evidence="9" id="KW-1185">Reference proteome</keyword>
<name>A0ABR3I8F4_LOXSC</name>
<protein>
    <recommendedName>
        <fullName evidence="6">Carboxylic ester hydrolase</fullName>
        <ecNumber evidence="6">3.1.1.-</ecNumber>
    </recommendedName>
</protein>
<dbReference type="InterPro" id="IPR029058">
    <property type="entry name" value="AB_hydrolase_fold"/>
</dbReference>
<dbReference type="Proteomes" id="UP001549920">
    <property type="component" value="Unassembled WGS sequence"/>
</dbReference>
<dbReference type="EMBL" id="JBEUOH010000007">
    <property type="protein sequence ID" value="KAL0892547.1"/>
    <property type="molecule type" value="Genomic_DNA"/>
</dbReference>
<keyword evidence="2" id="KW-0719">Serine esterase</keyword>